<evidence type="ECO:0000313" key="2">
    <source>
        <dbReference type="Proteomes" id="UP000027644"/>
    </source>
</evidence>
<protein>
    <submittedName>
        <fullName evidence="1">Uncharacterized protein</fullName>
    </submittedName>
</protein>
<sequence>AERENIPQVILPRYIKQLEAEGKLPVSTTK</sequence>
<reference evidence="1 2" key="1">
    <citation type="journal article" date="2014" name="PLoS Genet.">
        <title>Hidden diversity in honey bee gut symbionts detected by single-cell genomics.</title>
        <authorList>
            <person name="Engel P."/>
            <person name="Stepanauskas R."/>
            <person name="Moran N."/>
        </authorList>
    </citation>
    <scope>NUCLEOTIDE SEQUENCE [LARGE SCALE GENOMIC DNA]</scope>
    <source>
        <strain evidence="1 2">SCGC AB-598-J21</strain>
    </source>
</reference>
<proteinExistence type="predicted"/>
<dbReference type="EMBL" id="AVQL01000418">
    <property type="protein sequence ID" value="KEQ01429.1"/>
    <property type="molecule type" value="Genomic_DNA"/>
</dbReference>
<comment type="caution">
    <text evidence="1">The sequence shown here is derived from an EMBL/GenBank/DDBJ whole genome shotgun (WGS) entry which is preliminary data.</text>
</comment>
<feature type="non-terminal residue" evidence="1">
    <location>
        <position position="1"/>
    </location>
</feature>
<gene>
    <name evidence="1" type="ORF">SASC598J21_007890</name>
</gene>
<name>A0A074W1X4_9NEIS</name>
<organism evidence="1 2">
    <name type="scientific">Snodgrassella alvi SCGC AB-598-J21</name>
    <dbReference type="NCBI Taxonomy" id="1385367"/>
    <lineage>
        <taxon>Bacteria</taxon>
        <taxon>Pseudomonadati</taxon>
        <taxon>Pseudomonadota</taxon>
        <taxon>Betaproteobacteria</taxon>
        <taxon>Neisseriales</taxon>
        <taxon>Neisseriaceae</taxon>
        <taxon>Snodgrassella</taxon>
    </lineage>
</organism>
<accession>A0A074W1X4</accession>
<dbReference type="AlphaFoldDB" id="A0A074W1X4"/>
<evidence type="ECO:0000313" key="1">
    <source>
        <dbReference type="EMBL" id="KEQ01429.1"/>
    </source>
</evidence>
<dbReference type="Proteomes" id="UP000027644">
    <property type="component" value="Unassembled WGS sequence"/>
</dbReference>